<comment type="caution">
    <text evidence="6">The sequence shown here is derived from an EMBL/GenBank/DDBJ whole genome shotgun (WGS) entry which is preliminary data.</text>
</comment>
<gene>
    <name evidence="6" type="primary">FKTN</name>
    <name evidence="6" type="ORF">TNCT_644861</name>
</gene>
<dbReference type="PANTHER" id="PTHR15407">
    <property type="entry name" value="FUKUTIN-RELATED"/>
    <property type="match status" value="1"/>
</dbReference>
<name>A0A8X6HV72_TRICU</name>
<reference evidence="6" key="1">
    <citation type="submission" date="2020-07" db="EMBL/GenBank/DDBJ databases">
        <title>Multicomponent nature underlies the extraordinary mechanical properties of spider dragline silk.</title>
        <authorList>
            <person name="Kono N."/>
            <person name="Nakamura H."/>
            <person name="Mori M."/>
            <person name="Yoshida Y."/>
            <person name="Ohtoshi R."/>
            <person name="Malay A.D."/>
            <person name="Moran D.A.P."/>
            <person name="Tomita M."/>
            <person name="Numata K."/>
            <person name="Arakawa K."/>
        </authorList>
    </citation>
    <scope>NUCLEOTIDE SEQUENCE</scope>
</reference>
<accession>A0A8X6HV72</accession>
<evidence type="ECO:0000259" key="5">
    <source>
        <dbReference type="Pfam" id="PF19737"/>
    </source>
</evidence>
<keyword evidence="2" id="KW-0812">Transmembrane</keyword>
<evidence type="ECO:0000313" key="6">
    <source>
        <dbReference type="EMBL" id="GFQ65850.1"/>
    </source>
</evidence>
<dbReference type="PANTHER" id="PTHR15407:SF28">
    <property type="entry name" value="RIBITOL-5-PHOSPHATE TRANSFERASE FKTN"/>
    <property type="match status" value="1"/>
</dbReference>
<evidence type="ECO:0000256" key="1">
    <source>
        <dbReference type="ARBA" id="ARBA00004167"/>
    </source>
</evidence>
<dbReference type="EMBL" id="BMAO01030120">
    <property type="protein sequence ID" value="GFQ65850.1"/>
    <property type="molecule type" value="Genomic_DNA"/>
</dbReference>
<keyword evidence="4" id="KW-0472">Membrane</keyword>
<keyword evidence="3" id="KW-1133">Transmembrane helix</keyword>
<feature type="domain" description="Ribitol-5-phosphate transferase FKTN N-terminal" evidence="5">
    <location>
        <begin position="90"/>
        <end position="295"/>
    </location>
</feature>
<dbReference type="AlphaFoldDB" id="A0A8X6HV72"/>
<proteinExistence type="predicted"/>
<evidence type="ECO:0000256" key="2">
    <source>
        <dbReference type="ARBA" id="ARBA00022692"/>
    </source>
</evidence>
<dbReference type="Proteomes" id="UP000887116">
    <property type="component" value="Unassembled WGS sequence"/>
</dbReference>
<dbReference type="GO" id="GO:0016020">
    <property type="term" value="C:membrane"/>
    <property type="evidence" value="ECO:0007669"/>
    <property type="project" value="UniProtKB-SubCell"/>
</dbReference>
<protein>
    <submittedName>
        <fullName evidence="6">Fukutin</fullName>
    </submittedName>
</protein>
<keyword evidence="7" id="KW-1185">Reference proteome</keyword>
<sequence length="505" mass="58844">MQVWEENTYSRKWAHSLNFMPLEDELQYSPKPILQFSREILDKNFDACLFAPLIWDLSGTNTTVESFFPKFAKEHNTTSKILKIKKKPVFPVLKLFTDLMSIFRIEVVLLEPSVLFCMLSPYYKNLLLRRKFNLKDISSSKQIVTLGIRAIDAVVFEKVSVKAKIRAYGFKMEIVSEPLLDWMELDNFTFSEKRFTSHVFFKNKDWLIHLVVFYERENFLWHSSLKVPPNAKRALGELSFAASASAYENFSHESLGFKDKSLSFINIPSSPQYFLFEMASSKFLECNSTIVSTFLKSNQTGIPNKHSSTLTEERFNKRTVVGLQELKAIFNPLLMHFWIWSGTMLGWYRQCGVIPYTSDVDFGAWASEVDDLEEILHRLENIEHLKLSQRMGIVEKGLEFNINCHGLRVDVFFLYNQSNGTWYAGHRPSKAYYFKYHHPNFSLCSATLLGHKVLVPCETELVIATEYGSNWMEPVTSWNYEKSIKNRGPNIYWEKSMVEKVYQNN</sequence>
<dbReference type="OrthoDB" id="444255at2759"/>
<organism evidence="6 7">
    <name type="scientific">Trichonephila clavata</name>
    <name type="common">Joro spider</name>
    <name type="synonym">Nephila clavata</name>
    <dbReference type="NCBI Taxonomy" id="2740835"/>
    <lineage>
        <taxon>Eukaryota</taxon>
        <taxon>Metazoa</taxon>
        <taxon>Ecdysozoa</taxon>
        <taxon>Arthropoda</taxon>
        <taxon>Chelicerata</taxon>
        <taxon>Arachnida</taxon>
        <taxon>Araneae</taxon>
        <taxon>Araneomorphae</taxon>
        <taxon>Entelegynae</taxon>
        <taxon>Araneoidea</taxon>
        <taxon>Nephilidae</taxon>
        <taxon>Trichonephila</taxon>
    </lineage>
</organism>
<dbReference type="InterPro" id="IPR009644">
    <property type="entry name" value="FKTN/MNN4/W02B3.4-1"/>
</dbReference>
<evidence type="ECO:0000256" key="3">
    <source>
        <dbReference type="ARBA" id="ARBA00022989"/>
    </source>
</evidence>
<dbReference type="InterPro" id="IPR045587">
    <property type="entry name" value="FKTN_N"/>
</dbReference>
<dbReference type="Pfam" id="PF19737">
    <property type="entry name" value="FKTN_N"/>
    <property type="match status" value="1"/>
</dbReference>
<evidence type="ECO:0000313" key="7">
    <source>
        <dbReference type="Proteomes" id="UP000887116"/>
    </source>
</evidence>
<evidence type="ECO:0000256" key="4">
    <source>
        <dbReference type="ARBA" id="ARBA00023136"/>
    </source>
</evidence>
<comment type="subcellular location">
    <subcellularLocation>
        <location evidence="1">Membrane</location>
        <topology evidence="1">Single-pass membrane protein</topology>
    </subcellularLocation>
</comment>